<keyword evidence="3" id="KW-1185">Reference proteome</keyword>
<dbReference type="PROSITE" id="PS50846">
    <property type="entry name" value="HMA_2"/>
    <property type="match status" value="1"/>
</dbReference>
<dbReference type="Gene3D" id="3.30.70.100">
    <property type="match status" value="1"/>
</dbReference>
<feature type="domain" description="HMA" evidence="1">
    <location>
        <begin position="1"/>
        <end position="62"/>
    </location>
</feature>
<accession>A0ABS8Q4U1</accession>
<evidence type="ECO:0000313" key="3">
    <source>
        <dbReference type="Proteomes" id="UP001179361"/>
    </source>
</evidence>
<proteinExistence type="predicted"/>
<dbReference type="CDD" id="cd00371">
    <property type="entry name" value="HMA"/>
    <property type="match status" value="1"/>
</dbReference>
<dbReference type="Pfam" id="PF00403">
    <property type="entry name" value="HMA"/>
    <property type="match status" value="1"/>
</dbReference>
<evidence type="ECO:0000259" key="1">
    <source>
        <dbReference type="PROSITE" id="PS50846"/>
    </source>
</evidence>
<protein>
    <submittedName>
        <fullName evidence="2">Heavy-metal-associated domain-containing protein</fullName>
    </submittedName>
</protein>
<name>A0ABS8Q4U1_9BURK</name>
<organism evidence="2 3">
    <name type="scientific">Massilia phyllostachyos</name>
    <dbReference type="NCBI Taxonomy" id="2898585"/>
    <lineage>
        <taxon>Bacteria</taxon>
        <taxon>Pseudomonadati</taxon>
        <taxon>Pseudomonadota</taxon>
        <taxon>Betaproteobacteria</taxon>
        <taxon>Burkholderiales</taxon>
        <taxon>Oxalobacteraceae</taxon>
        <taxon>Telluria group</taxon>
        <taxon>Massilia</taxon>
    </lineage>
</organism>
<dbReference type="EMBL" id="JAJNOC010000002">
    <property type="protein sequence ID" value="MCD2516762.1"/>
    <property type="molecule type" value="Genomic_DNA"/>
</dbReference>
<dbReference type="SUPFAM" id="SSF55008">
    <property type="entry name" value="HMA, heavy metal-associated domain"/>
    <property type="match status" value="1"/>
</dbReference>
<evidence type="ECO:0000313" key="2">
    <source>
        <dbReference type="EMBL" id="MCD2516762.1"/>
    </source>
</evidence>
<dbReference type="InterPro" id="IPR036163">
    <property type="entry name" value="HMA_dom_sf"/>
</dbReference>
<comment type="caution">
    <text evidence="2">The sequence shown here is derived from an EMBL/GenBank/DDBJ whole genome shotgun (WGS) entry which is preliminary data.</text>
</comment>
<gene>
    <name evidence="2" type="ORF">LQ564_10625</name>
</gene>
<sequence>MQFHLDDMTCGGCARSVTKAIQSVDAHAVVATDPPARLVTVETSAPRAQIAEALREAGFPPRES</sequence>
<dbReference type="Proteomes" id="UP001179361">
    <property type="component" value="Unassembled WGS sequence"/>
</dbReference>
<reference evidence="2" key="1">
    <citation type="submission" date="2021-11" db="EMBL/GenBank/DDBJ databases">
        <title>The complete genome of Massilia sp sp. G4R7.</title>
        <authorList>
            <person name="Liu L."/>
            <person name="Yue J."/>
            <person name="Yuan J."/>
            <person name="Yang F."/>
            <person name="Li L."/>
        </authorList>
    </citation>
    <scope>NUCLEOTIDE SEQUENCE</scope>
    <source>
        <strain evidence="2">G4R7</strain>
    </source>
</reference>
<dbReference type="InterPro" id="IPR006121">
    <property type="entry name" value="HMA_dom"/>
</dbReference>